<dbReference type="EMBL" id="SRPY01000174">
    <property type="protein sequence ID" value="KAG5927521.1"/>
    <property type="molecule type" value="Genomic_DNA"/>
</dbReference>
<dbReference type="PANTHER" id="PTHR28208:SF1">
    <property type="entry name" value="FILAMENT ORGANIZATION PROTEIN APP1-LIKE, PUTATIVE (AFU_ORTHOLOGUE AFUA_1G06650)-RELATED"/>
    <property type="match status" value="1"/>
</dbReference>
<evidence type="ECO:0000259" key="1">
    <source>
        <dbReference type="Pfam" id="PF09949"/>
    </source>
</evidence>
<gene>
    <name evidence="2" type="ORF">E4U42_002129</name>
</gene>
<feature type="domain" description="Phosphatidate phosphatase APP1 catalytic" evidence="1">
    <location>
        <begin position="205"/>
        <end position="358"/>
    </location>
</feature>
<dbReference type="AlphaFoldDB" id="A0A8K0NIU4"/>
<proteinExistence type="predicted"/>
<dbReference type="GO" id="GO:0008195">
    <property type="term" value="F:phosphatidate phosphatase activity"/>
    <property type="evidence" value="ECO:0007669"/>
    <property type="project" value="InterPro"/>
</dbReference>
<dbReference type="GO" id="GO:0030479">
    <property type="term" value="C:actin cortical patch"/>
    <property type="evidence" value="ECO:0007669"/>
    <property type="project" value="TreeGrafter"/>
</dbReference>
<evidence type="ECO:0000313" key="3">
    <source>
        <dbReference type="Proteomes" id="UP000811619"/>
    </source>
</evidence>
<reference evidence="2" key="1">
    <citation type="journal article" date="2020" name="bioRxiv">
        <title>Whole genome comparisons of ergot fungi reveals the divergence and evolution of species within the genus Claviceps are the result of varying mechanisms driving genome evolution and host range expansion.</title>
        <authorList>
            <person name="Wyka S.A."/>
            <person name="Mondo S.J."/>
            <person name="Liu M."/>
            <person name="Dettman J."/>
            <person name="Nalam V."/>
            <person name="Broders K.D."/>
        </authorList>
    </citation>
    <scope>NUCLEOTIDE SEQUENCE</scope>
    <source>
        <strain evidence="2">CCC 489</strain>
    </source>
</reference>
<organism evidence="2 3">
    <name type="scientific">Claviceps africana</name>
    <dbReference type="NCBI Taxonomy" id="83212"/>
    <lineage>
        <taxon>Eukaryota</taxon>
        <taxon>Fungi</taxon>
        <taxon>Dikarya</taxon>
        <taxon>Ascomycota</taxon>
        <taxon>Pezizomycotina</taxon>
        <taxon>Sordariomycetes</taxon>
        <taxon>Hypocreomycetidae</taxon>
        <taxon>Hypocreales</taxon>
        <taxon>Clavicipitaceae</taxon>
        <taxon>Claviceps</taxon>
    </lineage>
</organism>
<dbReference type="InterPro" id="IPR052935">
    <property type="entry name" value="Mg2+_PAP"/>
</dbReference>
<name>A0A8K0NIU4_9HYPO</name>
<dbReference type="Pfam" id="PF09949">
    <property type="entry name" value="APP1_cat"/>
    <property type="match status" value="1"/>
</dbReference>
<keyword evidence="3" id="KW-1185">Reference proteome</keyword>
<dbReference type="OrthoDB" id="414243at2759"/>
<evidence type="ECO:0000313" key="2">
    <source>
        <dbReference type="EMBL" id="KAG5927521.1"/>
    </source>
</evidence>
<comment type="caution">
    <text evidence="2">The sequence shown here is derived from an EMBL/GenBank/DDBJ whole genome shotgun (WGS) entry which is preliminary data.</text>
</comment>
<protein>
    <recommendedName>
        <fullName evidence="1">Phosphatidate phosphatase APP1 catalytic domain-containing protein</fullName>
    </recommendedName>
</protein>
<dbReference type="Proteomes" id="UP000811619">
    <property type="component" value="Unassembled WGS sequence"/>
</dbReference>
<sequence>MANNDSNSSSISRMMQLRTRKAKNFDTFESILREVQSPKVPWGQRKCVTYWLRKLNGASRGVKPVTDSEIVWLLDNTAFKTSRPGTWQAEFVSAVFEREDKRILVDMVSAVLRTVGLTDGTSERRTIEERVLPFLWNVCPARIVTAVQQSSELKLGPSTINGLSANVLDIHDGEIGSLVSTSTKLGGGTGSITSMQTYYAGEDGWGIVSDIDDTLKVTMTSDPVGILRETFINTPSPIHGMPDLYAKIKSFLPQDTAWFYLSASPYNLYPFLKQFRKQYYPPGTLILRDSSWKSVAGLLSALTMGTEEYKVDRMKKIHAWLPKRKMIAIGDSTQTDPEAYGEMYRNSPSWIGLILIRKATNIAEIGIEEKNAPERFEQAFRDVPRRLWHVFEDPAECLDIVKRTIAETQ</sequence>
<accession>A0A8K0NIU4</accession>
<dbReference type="InterPro" id="IPR019236">
    <property type="entry name" value="APP1_cat"/>
</dbReference>
<dbReference type="PANTHER" id="PTHR28208">
    <property type="entry name" value="PHOSPHATIDATE PHOSPHATASE APP1"/>
    <property type="match status" value="1"/>
</dbReference>